<dbReference type="AlphaFoldDB" id="A0AAW1VDE5"/>
<reference evidence="1 2" key="1">
    <citation type="submission" date="2023-03" db="EMBL/GenBank/DDBJ databases">
        <title>Genome insight into feeding habits of ladybird beetles.</title>
        <authorList>
            <person name="Li H.-S."/>
            <person name="Huang Y.-H."/>
            <person name="Pang H."/>
        </authorList>
    </citation>
    <scope>NUCLEOTIDE SEQUENCE [LARGE SCALE GENOMIC DNA]</scope>
    <source>
        <strain evidence="1">SYSU_2023b</strain>
        <tissue evidence="1">Whole body</tissue>
    </source>
</reference>
<organism evidence="1 2">
    <name type="scientific">Henosepilachna vigintioctopunctata</name>
    <dbReference type="NCBI Taxonomy" id="420089"/>
    <lineage>
        <taxon>Eukaryota</taxon>
        <taxon>Metazoa</taxon>
        <taxon>Ecdysozoa</taxon>
        <taxon>Arthropoda</taxon>
        <taxon>Hexapoda</taxon>
        <taxon>Insecta</taxon>
        <taxon>Pterygota</taxon>
        <taxon>Neoptera</taxon>
        <taxon>Endopterygota</taxon>
        <taxon>Coleoptera</taxon>
        <taxon>Polyphaga</taxon>
        <taxon>Cucujiformia</taxon>
        <taxon>Coccinelloidea</taxon>
        <taxon>Coccinellidae</taxon>
        <taxon>Epilachninae</taxon>
        <taxon>Epilachnini</taxon>
        <taxon>Henosepilachna</taxon>
    </lineage>
</organism>
<keyword evidence="2" id="KW-1185">Reference proteome</keyword>
<proteinExistence type="predicted"/>
<gene>
    <name evidence="1" type="ORF">WA026_008806</name>
</gene>
<comment type="caution">
    <text evidence="1">The sequence shown here is derived from an EMBL/GenBank/DDBJ whole genome shotgun (WGS) entry which is preliminary data.</text>
</comment>
<name>A0AAW1VDE5_9CUCU</name>
<dbReference type="Proteomes" id="UP001431783">
    <property type="component" value="Unassembled WGS sequence"/>
</dbReference>
<evidence type="ECO:0000313" key="1">
    <source>
        <dbReference type="EMBL" id="KAK9889994.1"/>
    </source>
</evidence>
<accession>A0AAW1VDE5</accession>
<protein>
    <submittedName>
        <fullName evidence="1">Uncharacterized protein</fullName>
    </submittedName>
</protein>
<sequence>MDVNVIEKEFKSYSLPRLLKHGSVEKIPRIFLEAQKITFIQLGKNDAINSALKRVGSSVKSWRVRSRRMVFGPSHERDDISTSFWASVASWFLQPENSCLLTTMANSDQVSNTVSAISPVTSVKPEPESSKSEVSSSVTNGEVIIRTPTIATVRLYSFLFILNLQERIQLSSSLSFIA</sequence>
<dbReference type="EMBL" id="JARQZJ010000124">
    <property type="protein sequence ID" value="KAK9889994.1"/>
    <property type="molecule type" value="Genomic_DNA"/>
</dbReference>
<evidence type="ECO:0000313" key="2">
    <source>
        <dbReference type="Proteomes" id="UP001431783"/>
    </source>
</evidence>